<dbReference type="SUPFAM" id="SSF109604">
    <property type="entry name" value="HD-domain/PDEase-like"/>
    <property type="match status" value="1"/>
</dbReference>
<feature type="compositionally biased region" description="Basic and acidic residues" evidence="8">
    <location>
        <begin position="625"/>
        <end position="637"/>
    </location>
</feature>
<feature type="region of interest" description="Disordered" evidence="8">
    <location>
        <begin position="389"/>
        <end position="427"/>
    </location>
</feature>
<dbReference type="GO" id="GO:0007165">
    <property type="term" value="P:signal transduction"/>
    <property type="evidence" value="ECO:0007669"/>
    <property type="project" value="InterPro"/>
</dbReference>
<dbReference type="AlphaFoldDB" id="A0AAD9P1I5"/>
<evidence type="ECO:0000256" key="1">
    <source>
        <dbReference type="ARBA" id="ARBA00022535"/>
    </source>
</evidence>
<name>A0AAD9P1I5_RIDPI</name>
<dbReference type="PRINTS" id="PR00387">
    <property type="entry name" value="PDIESTERASE1"/>
</dbReference>
<dbReference type="EMBL" id="JAODUO010000201">
    <property type="protein sequence ID" value="KAK2186400.1"/>
    <property type="molecule type" value="Genomic_DNA"/>
</dbReference>
<evidence type="ECO:0000256" key="5">
    <source>
        <dbReference type="PIRSR" id="PIRSR623088-2"/>
    </source>
</evidence>
<feature type="binding site" evidence="5">
    <location>
        <begin position="157"/>
        <end position="161"/>
    </location>
    <ligand>
        <name>AMP</name>
        <dbReference type="ChEBI" id="CHEBI:456215"/>
    </ligand>
</feature>
<dbReference type="PANTHER" id="PTHR11347">
    <property type="entry name" value="CYCLIC NUCLEOTIDE PHOSPHODIESTERASE"/>
    <property type="match status" value="1"/>
</dbReference>
<gene>
    <name evidence="10" type="ORF">NP493_201g00017</name>
</gene>
<feature type="region of interest" description="Disordered" evidence="8">
    <location>
        <begin position="673"/>
        <end position="696"/>
    </location>
</feature>
<feature type="region of interest" description="Disordered" evidence="8">
    <location>
        <begin position="457"/>
        <end position="532"/>
    </location>
</feature>
<evidence type="ECO:0000313" key="11">
    <source>
        <dbReference type="Proteomes" id="UP001209878"/>
    </source>
</evidence>
<feature type="binding site" evidence="6">
    <location>
        <position position="198"/>
    </location>
    <ligand>
        <name>Zn(2+)</name>
        <dbReference type="ChEBI" id="CHEBI:29105"/>
        <label>2</label>
    </ligand>
</feature>
<dbReference type="InterPro" id="IPR023088">
    <property type="entry name" value="PDEase"/>
</dbReference>
<dbReference type="Gene3D" id="1.10.1300.10">
    <property type="entry name" value="3'5'-cyclic nucleotide phosphodiesterase, catalytic domain"/>
    <property type="match status" value="1"/>
</dbReference>
<dbReference type="PROSITE" id="PS51845">
    <property type="entry name" value="PDEASE_I_2"/>
    <property type="match status" value="1"/>
</dbReference>
<dbReference type="EC" id="3.1.4.-" evidence="7"/>
<dbReference type="PROSITE" id="PS00126">
    <property type="entry name" value="PDEASE_I_1"/>
    <property type="match status" value="1"/>
</dbReference>
<keyword evidence="11" id="KW-1185">Reference proteome</keyword>
<dbReference type="GO" id="GO:0004114">
    <property type="term" value="F:3',5'-cyclic-nucleotide phosphodiesterase activity"/>
    <property type="evidence" value="ECO:0007669"/>
    <property type="project" value="InterPro"/>
</dbReference>
<feature type="compositionally biased region" description="Basic and acidic residues" evidence="8">
    <location>
        <begin position="482"/>
        <end position="509"/>
    </location>
</feature>
<dbReference type="Pfam" id="PF08499">
    <property type="entry name" value="PDEase_I_N"/>
    <property type="match status" value="1"/>
</dbReference>
<evidence type="ECO:0000256" key="7">
    <source>
        <dbReference type="RuleBase" id="RU363067"/>
    </source>
</evidence>
<feature type="compositionally biased region" description="Basic and acidic residues" evidence="8">
    <location>
        <begin position="517"/>
        <end position="527"/>
    </location>
</feature>
<evidence type="ECO:0000313" key="10">
    <source>
        <dbReference type="EMBL" id="KAK2186400.1"/>
    </source>
</evidence>
<dbReference type="Proteomes" id="UP001209878">
    <property type="component" value="Unassembled WGS sequence"/>
</dbReference>
<dbReference type="InterPro" id="IPR036971">
    <property type="entry name" value="PDEase_catalytic_dom_sf"/>
</dbReference>
<dbReference type="InterPro" id="IPR003607">
    <property type="entry name" value="HD/PDEase_dom"/>
</dbReference>
<comment type="cofactor">
    <cofactor evidence="7">
        <name>a divalent metal cation</name>
        <dbReference type="ChEBI" id="CHEBI:60240"/>
    </cofactor>
    <text evidence="7">Binds 2 divalent metal cations per subunit. Site 1 may preferentially bind zinc ions, while site 2 has a preference for magnesium and/or manganese ions.</text>
</comment>
<keyword evidence="2 6" id="KW-0479">Metal-binding</keyword>
<feature type="region of interest" description="Disordered" evidence="8">
    <location>
        <begin position="606"/>
        <end position="655"/>
    </location>
</feature>
<feature type="binding site" evidence="5">
    <location>
        <position position="304"/>
    </location>
    <ligand>
        <name>AMP</name>
        <dbReference type="ChEBI" id="CHEBI:456215"/>
    </ligand>
</feature>
<proteinExistence type="inferred from homology"/>
<feature type="binding site" evidence="6">
    <location>
        <position position="197"/>
    </location>
    <ligand>
        <name>Zn(2+)</name>
        <dbReference type="ChEBI" id="CHEBI:29105"/>
        <label>1</label>
    </ligand>
</feature>
<feature type="compositionally biased region" description="Low complexity" evidence="8">
    <location>
        <begin position="404"/>
        <end position="420"/>
    </location>
</feature>
<feature type="active site" description="Proton donor" evidence="4">
    <location>
        <position position="157"/>
    </location>
</feature>
<evidence type="ECO:0000256" key="2">
    <source>
        <dbReference type="ARBA" id="ARBA00022723"/>
    </source>
</evidence>
<dbReference type="InterPro" id="IPR023174">
    <property type="entry name" value="PDEase_CS"/>
</dbReference>
<feature type="binding site" evidence="5">
    <location>
        <position position="355"/>
    </location>
    <ligand>
        <name>AMP</name>
        <dbReference type="ChEBI" id="CHEBI:456215"/>
    </ligand>
</feature>
<protein>
    <recommendedName>
        <fullName evidence="7">Phosphodiesterase</fullName>
        <ecNumber evidence="7">3.1.4.-</ecNumber>
    </recommendedName>
</protein>
<feature type="compositionally biased region" description="Basic and acidic residues" evidence="8">
    <location>
        <begin position="457"/>
        <end position="469"/>
    </location>
</feature>
<dbReference type="InterPro" id="IPR013706">
    <property type="entry name" value="PDE1_N"/>
</dbReference>
<dbReference type="CDD" id="cd00077">
    <property type="entry name" value="HDc"/>
    <property type="match status" value="1"/>
</dbReference>
<keyword evidence="3 7" id="KW-0378">Hydrolase</keyword>
<comment type="similarity">
    <text evidence="7">Belongs to the cyclic nucleotide phosphodiesterase family.</text>
</comment>
<accession>A0AAD9P1I5</accession>
<dbReference type="InterPro" id="IPR002073">
    <property type="entry name" value="PDEase_catalytic_dom"/>
</dbReference>
<sequence>MTLTLVVCFRRLCDDDDELSEVEPDAVPSEVRDWLALTFTRSMSNMKRRRNQKPKFRSVAQAIRAGIMVDKMYRRMSSSVGLHVPPTVLMLLKNIDDWSFDMFNVNETSDNHALKYVGYELLQRYDLIRSFKINITTLENFLLRIEQGYSKYKNPYHNLTHAADVTQTTHHIISHCGLMLWLSDLEIFATLVAAMIHDFEHTGTTNNFHINTSSDMALMYNDRAVLENYHVSSVFKLMKDDELNILSGLKKEEYRDFRSLVIDMVLATDMSYHFQQIKNMKNLISLPEPIDKSKAMSLVIHCSDISHPAKEWSIHYKWTMMLLEEFFLQGDRESELGLTITPLCDRKNTLVAQSQIGFIDFIVDPSFQVMGDMLEKIIEPMQRRNACTISEEGDDPNAVVDKATSTTSITSSSSSSSTPKSPSPGGGCLKVTRYWVDILNNNKGLWKERAAADALERKAKEEAEEKKEDDQDDSGVESPNASKERALRNDPPKNDIKKPLSESGEDKAVTSKPPVAKKPDVKADAPMKGKISAPQTVVQVISRQTSTTGLSVHDLVSDAVGPSMKPDKSTGINAAIARQKWPPNADTDVPSIASTGDDSVDILLSERNSRTEGSDVDVVPQSADDNGKVVKTNDEPSRTGADTEPTSVAASKERLLRRSGETGVFVKKAAKSDLALDKARSGASKTRVRRNNTNNV</sequence>
<feature type="domain" description="PDEase" evidence="9">
    <location>
        <begin position="80"/>
        <end position="453"/>
    </location>
</feature>
<feature type="binding site" evidence="6">
    <location>
        <position position="198"/>
    </location>
    <ligand>
        <name>Zn(2+)</name>
        <dbReference type="ChEBI" id="CHEBI:29105"/>
        <label>1</label>
    </ligand>
</feature>
<feature type="binding site" evidence="6">
    <location>
        <position position="304"/>
    </location>
    <ligand>
        <name>Zn(2+)</name>
        <dbReference type="ChEBI" id="CHEBI:29105"/>
        <label>1</label>
    </ligand>
</feature>
<dbReference type="FunFam" id="1.10.1300.10:FF:000032">
    <property type="entry name" value="Phosphodiesterase"/>
    <property type="match status" value="1"/>
</dbReference>
<evidence type="ECO:0000256" key="6">
    <source>
        <dbReference type="PIRSR" id="PIRSR623088-3"/>
    </source>
</evidence>
<comment type="caution">
    <text evidence="10">The sequence shown here is derived from an EMBL/GenBank/DDBJ whole genome shotgun (WGS) entry which is preliminary data.</text>
</comment>
<organism evidence="10 11">
    <name type="scientific">Ridgeia piscesae</name>
    <name type="common">Tubeworm</name>
    <dbReference type="NCBI Taxonomy" id="27915"/>
    <lineage>
        <taxon>Eukaryota</taxon>
        <taxon>Metazoa</taxon>
        <taxon>Spiralia</taxon>
        <taxon>Lophotrochozoa</taxon>
        <taxon>Annelida</taxon>
        <taxon>Polychaeta</taxon>
        <taxon>Sedentaria</taxon>
        <taxon>Canalipalpata</taxon>
        <taxon>Sabellida</taxon>
        <taxon>Siboglinidae</taxon>
        <taxon>Ridgeia</taxon>
    </lineage>
</organism>
<evidence type="ECO:0000256" key="4">
    <source>
        <dbReference type="PIRSR" id="PIRSR623088-1"/>
    </source>
</evidence>
<dbReference type="SMART" id="SM00471">
    <property type="entry name" value="HDc"/>
    <property type="match status" value="1"/>
</dbReference>
<evidence type="ECO:0000256" key="3">
    <source>
        <dbReference type="ARBA" id="ARBA00022801"/>
    </source>
</evidence>
<dbReference type="Pfam" id="PF00233">
    <property type="entry name" value="PDEase_I"/>
    <property type="match status" value="1"/>
</dbReference>
<feature type="binding site" evidence="5">
    <location>
        <position position="198"/>
    </location>
    <ligand>
        <name>AMP</name>
        <dbReference type="ChEBI" id="CHEBI:456215"/>
    </ligand>
</feature>
<dbReference type="GO" id="GO:0046872">
    <property type="term" value="F:metal ion binding"/>
    <property type="evidence" value="ECO:0007669"/>
    <property type="project" value="UniProtKB-KW"/>
</dbReference>
<reference evidence="10" key="1">
    <citation type="journal article" date="2023" name="Mol. Biol. Evol.">
        <title>Third-Generation Sequencing Reveals the Adaptive Role of the Epigenome in Three Deep-Sea Polychaetes.</title>
        <authorList>
            <person name="Perez M."/>
            <person name="Aroh O."/>
            <person name="Sun Y."/>
            <person name="Lan Y."/>
            <person name="Juniper S.K."/>
            <person name="Young C.R."/>
            <person name="Angers B."/>
            <person name="Qian P.Y."/>
        </authorList>
    </citation>
    <scope>NUCLEOTIDE SEQUENCE</scope>
    <source>
        <strain evidence="10">R07B-5</strain>
    </source>
</reference>
<evidence type="ECO:0000256" key="8">
    <source>
        <dbReference type="SAM" id="MobiDB-lite"/>
    </source>
</evidence>
<keyword evidence="1" id="KW-0140">cGMP</keyword>
<feature type="binding site" evidence="6">
    <location>
        <position position="161"/>
    </location>
    <ligand>
        <name>Zn(2+)</name>
        <dbReference type="ChEBI" id="CHEBI:29105"/>
        <label>1</label>
    </ligand>
</feature>
<evidence type="ECO:0000259" key="9">
    <source>
        <dbReference type="PROSITE" id="PS51845"/>
    </source>
</evidence>